<protein>
    <submittedName>
        <fullName evidence="7">Dynein assembly factor 1, axonemal-like</fullName>
    </submittedName>
</protein>
<feature type="region of interest" description="Disordered" evidence="6">
    <location>
        <begin position="359"/>
        <end position="407"/>
    </location>
</feature>
<evidence type="ECO:0000256" key="5">
    <source>
        <dbReference type="ARBA" id="ARBA00023273"/>
    </source>
</evidence>
<reference evidence="7" key="2">
    <citation type="submission" date="2025-08" db="UniProtKB">
        <authorList>
            <consortium name="Ensembl"/>
        </authorList>
    </citation>
    <scope>IDENTIFICATION</scope>
</reference>
<evidence type="ECO:0000256" key="2">
    <source>
        <dbReference type="ARBA" id="ARBA00022614"/>
    </source>
</evidence>
<gene>
    <name evidence="7" type="primary">LOC114464238</name>
</gene>
<feature type="region of interest" description="Disordered" evidence="6">
    <location>
        <begin position="274"/>
        <end position="298"/>
    </location>
</feature>
<evidence type="ECO:0000313" key="7">
    <source>
        <dbReference type="Ensembl" id="ENSGWIP00000000847.1"/>
    </source>
</evidence>
<dbReference type="InterPro" id="IPR001611">
    <property type="entry name" value="Leu-rich_rpt"/>
</dbReference>
<dbReference type="Gene3D" id="3.80.10.10">
    <property type="entry name" value="Ribonuclease Inhibitor"/>
    <property type="match status" value="2"/>
</dbReference>
<dbReference type="AlphaFoldDB" id="A0A8C5FYF5"/>
<dbReference type="OrthoDB" id="1904536at2759"/>
<dbReference type="RefSeq" id="XP_028304094.1">
    <property type="nucleotide sequence ID" value="XM_028448293.1"/>
</dbReference>
<keyword evidence="4" id="KW-0969">Cilium</keyword>
<feature type="compositionally biased region" description="Basic and acidic residues" evidence="6">
    <location>
        <begin position="331"/>
        <end position="341"/>
    </location>
</feature>
<evidence type="ECO:0000256" key="3">
    <source>
        <dbReference type="ARBA" id="ARBA00022737"/>
    </source>
</evidence>
<keyword evidence="8" id="KW-1185">Reference proteome</keyword>
<evidence type="ECO:0000313" key="8">
    <source>
        <dbReference type="Proteomes" id="UP000694680"/>
    </source>
</evidence>
<dbReference type="Ensembl" id="ENSGWIT00000000920.1">
    <property type="protein sequence ID" value="ENSGWIP00000000847.1"/>
    <property type="gene ID" value="ENSGWIG00000000539.1"/>
</dbReference>
<reference evidence="7" key="3">
    <citation type="submission" date="2025-09" db="UniProtKB">
        <authorList>
            <consortium name="Ensembl"/>
        </authorList>
    </citation>
    <scope>IDENTIFICATION</scope>
</reference>
<evidence type="ECO:0000256" key="4">
    <source>
        <dbReference type="ARBA" id="ARBA00023069"/>
    </source>
</evidence>
<feature type="compositionally biased region" description="Polar residues" evidence="6">
    <location>
        <begin position="285"/>
        <end position="298"/>
    </location>
</feature>
<dbReference type="PANTHER" id="PTHR45973:SF9">
    <property type="entry name" value="LEUCINE-RICH REPEAT-CONTAINING PROTEIN 46"/>
    <property type="match status" value="1"/>
</dbReference>
<dbReference type="SMART" id="SM00365">
    <property type="entry name" value="LRR_SD22"/>
    <property type="match status" value="4"/>
</dbReference>
<dbReference type="GeneID" id="114464238"/>
<dbReference type="PANTHER" id="PTHR45973">
    <property type="entry name" value="PROTEIN PHOSPHATASE 1 REGULATORY SUBUNIT SDS22-RELATED"/>
    <property type="match status" value="1"/>
</dbReference>
<sequence length="538" mass="61797">MEKENQENTNKSIDTFTGPRMTKRFLKNYCIENKLYRTPSLNDTLFLHFKGFSTIENLEEYTGLKCLWLQNNRLQCIKNLEAQTDLCCLFLQVNFISKLENLEPLKKLKTLNVSNNLIRLIENISCLPELSTLEIACNKLETAADIEHLSRCPAIRVLDLSHNYLNDSRILPVLEAMPELRVLYLQGNEVVEKIPNYRKTLIVRLKQLTFLDGRPVLPKHRACAEAWNVGGLEAEHRERELWKSREWQKIQDSLNNCDMVKKQALETRRIRELQEKGLTEDESTPENPSCQGNNYQISTPVPETFEASVQDGLQTQSKWNYPESQPEFEDKESQHKEQEHLEKDTYYQSPVVQVLKAEQLNPDSQKPDSSFEKMQEKSEVVDDQPQLNKRASHPEEDKVSPLCSPGPLVTELEDAEQLETIHLSFNPSLYIDDLPDLEDVDTDDFTSIVSSEKVFKPKIEVISGDNEQELLPVEQSDDISPFDPHQKSLFFLSDRNKTLASNESSALLDPVNADGFCDGEPTLETTPPSKSWLIEELD</sequence>
<evidence type="ECO:0000256" key="6">
    <source>
        <dbReference type="SAM" id="MobiDB-lite"/>
    </source>
</evidence>
<dbReference type="GO" id="GO:0005930">
    <property type="term" value="C:axoneme"/>
    <property type="evidence" value="ECO:0007669"/>
    <property type="project" value="TreeGrafter"/>
</dbReference>
<keyword evidence="3" id="KW-0677">Repeat</keyword>
<keyword evidence="5" id="KW-0966">Cell projection</keyword>
<feature type="region of interest" description="Disordered" evidence="6">
    <location>
        <begin position="319"/>
        <end position="341"/>
    </location>
</feature>
<dbReference type="Proteomes" id="UP000694680">
    <property type="component" value="Chromosome 6"/>
</dbReference>
<proteinExistence type="predicted"/>
<evidence type="ECO:0000256" key="1">
    <source>
        <dbReference type="ARBA" id="ARBA00004138"/>
    </source>
</evidence>
<keyword evidence="2" id="KW-0433">Leucine-rich repeat</keyword>
<dbReference type="Pfam" id="PF14580">
    <property type="entry name" value="LRR_9"/>
    <property type="match status" value="1"/>
</dbReference>
<name>A0A8C5FYF5_GOUWI</name>
<reference evidence="7" key="1">
    <citation type="submission" date="2020-06" db="EMBL/GenBank/DDBJ databases">
        <authorList>
            <consortium name="Wellcome Sanger Institute Data Sharing"/>
        </authorList>
    </citation>
    <scope>NUCLEOTIDE SEQUENCE [LARGE SCALE GENOMIC DNA]</scope>
</reference>
<dbReference type="SUPFAM" id="SSF52075">
    <property type="entry name" value="Outer arm dynein light chain 1"/>
    <property type="match status" value="1"/>
</dbReference>
<feature type="compositionally biased region" description="Basic and acidic residues" evidence="6">
    <location>
        <begin position="365"/>
        <end position="380"/>
    </location>
</feature>
<feature type="region of interest" description="Disordered" evidence="6">
    <location>
        <begin position="518"/>
        <end position="538"/>
    </location>
</feature>
<dbReference type="PROSITE" id="PS51450">
    <property type="entry name" value="LRR"/>
    <property type="match status" value="3"/>
</dbReference>
<accession>A0A8C5FYF5</accession>
<dbReference type="InterPro" id="IPR050576">
    <property type="entry name" value="Cilia_flagella_integrity"/>
</dbReference>
<dbReference type="InterPro" id="IPR032675">
    <property type="entry name" value="LRR_dom_sf"/>
</dbReference>
<organism evidence="7 8">
    <name type="scientific">Gouania willdenowi</name>
    <name type="common">Blunt-snouted clingfish</name>
    <name type="synonym">Lepadogaster willdenowi</name>
    <dbReference type="NCBI Taxonomy" id="441366"/>
    <lineage>
        <taxon>Eukaryota</taxon>
        <taxon>Metazoa</taxon>
        <taxon>Chordata</taxon>
        <taxon>Craniata</taxon>
        <taxon>Vertebrata</taxon>
        <taxon>Euteleostomi</taxon>
        <taxon>Actinopterygii</taxon>
        <taxon>Neopterygii</taxon>
        <taxon>Teleostei</taxon>
        <taxon>Neoteleostei</taxon>
        <taxon>Acanthomorphata</taxon>
        <taxon>Ovalentaria</taxon>
        <taxon>Blenniimorphae</taxon>
        <taxon>Blenniiformes</taxon>
        <taxon>Gobiesocoidei</taxon>
        <taxon>Gobiesocidae</taxon>
        <taxon>Gobiesocinae</taxon>
        <taxon>Gouania</taxon>
    </lineage>
</organism>
<dbReference type="GO" id="GO:0070840">
    <property type="term" value="F:dynein complex binding"/>
    <property type="evidence" value="ECO:0007669"/>
    <property type="project" value="TreeGrafter"/>
</dbReference>
<comment type="subcellular location">
    <subcellularLocation>
        <location evidence="1">Cell projection</location>
        <location evidence="1">Cilium</location>
    </subcellularLocation>
</comment>
<dbReference type="GO" id="GO:0035082">
    <property type="term" value="P:axoneme assembly"/>
    <property type="evidence" value="ECO:0007669"/>
    <property type="project" value="TreeGrafter"/>
</dbReference>